<keyword evidence="2" id="KW-1133">Transmembrane helix</keyword>
<protein>
    <submittedName>
        <fullName evidence="3">Uncharacterized protein</fullName>
    </submittedName>
</protein>
<gene>
    <name evidence="3" type="ORF">Cpir12675_006823</name>
</gene>
<feature type="compositionally biased region" description="Low complexity" evidence="1">
    <location>
        <begin position="181"/>
        <end position="223"/>
    </location>
</feature>
<dbReference type="EMBL" id="JAWDJO010000385">
    <property type="protein sequence ID" value="KAL1886948.1"/>
    <property type="molecule type" value="Genomic_DNA"/>
</dbReference>
<feature type="transmembrane region" description="Helical" evidence="2">
    <location>
        <begin position="44"/>
        <end position="64"/>
    </location>
</feature>
<name>A0ABR3YGK9_9PEZI</name>
<feature type="compositionally biased region" description="Polar residues" evidence="1">
    <location>
        <begin position="159"/>
        <end position="180"/>
    </location>
</feature>
<feature type="region of interest" description="Disordered" evidence="1">
    <location>
        <begin position="155"/>
        <end position="223"/>
    </location>
</feature>
<feature type="compositionally biased region" description="Low complexity" evidence="1">
    <location>
        <begin position="23"/>
        <end position="34"/>
    </location>
</feature>
<keyword evidence="4" id="KW-1185">Reference proteome</keyword>
<keyword evidence="2" id="KW-0812">Transmembrane</keyword>
<evidence type="ECO:0000313" key="3">
    <source>
        <dbReference type="EMBL" id="KAL1886948.1"/>
    </source>
</evidence>
<accession>A0ABR3YGK9</accession>
<keyword evidence="2" id="KW-0472">Membrane</keyword>
<evidence type="ECO:0000256" key="1">
    <source>
        <dbReference type="SAM" id="MobiDB-lite"/>
    </source>
</evidence>
<dbReference type="Proteomes" id="UP001583280">
    <property type="component" value="Unassembled WGS sequence"/>
</dbReference>
<comment type="caution">
    <text evidence="3">The sequence shown here is derived from an EMBL/GenBank/DDBJ whole genome shotgun (WGS) entry which is preliminary data.</text>
</comment>
<feature type="region of interest" description="Disordered" evidence="1">
    <location>
        <begin position="1"/>
        <end position="34"/>
    </location>
</feature>
<evidence type="ECO:0000313" key="4">
    <source>
        <dbReference type="Proteomes" id="UP001583280"/>
    </source>
</evidence>
<evidence type="ECO:0000256" key="2">
    <source>
        <dbReference type="SAM" id="Phobius"/>
    </source>
</evidence>
<reference evidence="3 4" key="1">
    <citation type="journal article" date="2024" name="IMA Fungus">
        <title>IMA Genome - F19 : A genome assembly and annotation guide to empower mycologists, including annotated draft genome sequences of Ceratocystis pirilliformis, Diaporthe australafricana, Fusarium ophioides, Paecilomyces lecythidis, and Sporothrix stenoceras.</title>
        <authorList>
            <person name="Aylward J."/>
            <person name="Wilson A.M."/>
            <person name="Visagie C.M."/>
            <person name="Spraker J."/>
            <person name="Barnes I."/>
            <person name="Buitendag C."/>
            <person name="Ceriani C."/>
            <person name="Del Mar Angel L."/>
            <person name="du Plessis D."/>
            <person name="Fuchs T."/>
            <person name="Gasser K."/>
            <person name="Kramer D."/>
            <person name="Li W."/>
            <person name="Munsamy K."/>
            <person name="Piso A."/>
            <person name="Price J.L."/>
            <person name="Sonnekus B."/>
            <person name="Thomas C."/>
            <person name="van der Nest A."/>
            <person name="van Dijk A."/>
            <person name="van Heerden A."/>
            <person name="van Vuuren N."/>
            <person name="Yilmaz N."/>
            <person name="Duong T.A."/>
            <person name="van der Merwe N.A."/>
            <person name="Wingfield M.J."/>
            <person name="Wingfield B.D."/>
        </authorList>
    </citation>
    <scope>NUCLEOTIDE SEQUENCE [LARGE SCALE GENOMIC DNA]</scope>
    <source>
        <strain evidence="3 4">CMW 12675</strain>
    </source>
</reference>
<proteinExistence type="predicted"/>
<organism evidence="3 4">
    <name type="scientific">Ceratocystis pirilliformis</name>
    <dbReference type="NCBI Taxonomy" id="259994"/>
    <lineage>
        <taxon>Eukaryota</taxon>
        <taxon>Fungi</taxon>
        <taxon>Dikarya</taxon>
        <taxon>Ascomycota</taxon>
        <taxon>Pezizomycotina</taxon>
        <taxon>Sordariomycetes</taxon>
        <taxon>Hypocreomycetidae</taxon>
        <taxon>Microascales</taxon>
        <taxon>Ceratocystidaceae</taxon>
        <taxon>Ceratocystis</taxon>
    </lineage>
</organism>
<sequence>MAPIRSSAPVSEKSGLPLPAIATSTSPFPTPTSLSQRRRSFFTFTMRASLIALFGLIYLGAAFAPRVPCNHDLSGDDQSHGHVDAVANHADLPDGPAVDESAFSSMLNSVSPEHLHKLLHSNLPGMYRHGVYESDRHAAEMLHRTDARLATSLVRMAKRQSNSSSVITEPSSTEQTTQLPTETDTSSQAETASESTPTPTTTTEENSDTTITEAPTTLTSTTPTLVTSESLTTFTSTDAAGNVQVITSTAMVVVRPSSTSSSASATSTPDLQNAAPRPAAGAMVVPAVLVMAAVGGFLAL</sequence>